<keyword evidence="1" id="KW-0472">Membrane</keyword>
<proteinExistence type="predicted"/>
<reference evidence="2" key="1">
    <citation type="submission" date="2018-06" db="EMBL/GenBank/DDBJ databases">
        <authorList>
            <person name="Zhirakovskaya E."/>
        </authorList>
    </citation>
    <scope>NUCLEOTIDE SEQUENCE</scope>
</reference>
<organism evidence="2">
    <name type="scientific">hydrothermal vent metagenome</name>
    <dbReference type="NCBI Taxonomy" id="652676"/>
    <lineage>
        <taxon>unclassified sequences</taxon>
        <taxon>metagenomes</taxon>
        <taxon>ecological metagenomes</taxon>
    </lineage>
</organism>
<dbReference type="Pfam" id="PF05359">
    <property type="entry name" value="DUF748"/>
    <property type="match status" value="1"/>
</dbReference>
<protein>
    <submittedName>
        <fullName evidence="2">Polyphosphate kinase</fullName>
        <ecNumber evidence="2">2.7.4.1</ecNumber>
    </submittedName>
</protein>
<dbReference type="GO" id="GO:0005886">
    <property type="term" value="C:plasma membrane"/>
    <property type="evidence" value="ECO:0007669"/>
    <property type="project" value="TreeGrafter"/>
</dbReference>
<dbReference type="GO" id="GO:0008976">
    <property type="term" value="F:polyphosphate kinase activity"/>
    <property type="evidence" value="ECO:0007669"/>
    <property type="project" value="UniProtKB-EC"/>
</dbReference>
<keyword evidence="2" id="KW-0808">Transferase</keyword>
<feature type="transmembrane region" description="Helical" evidence="1">
    <location>
        <begin position="30"/>
        <end position="52"/>
    </location>
</feature>
<keyword evidence="1" id="KW-0812">Transmembrane</keyword>
<dbReference type="GO" id="GO:0090313">
    <property type="term" value="P:regulation of protein targeting to membrane"/>
    <property type="evidence" value="ECO:0007669"/>
    <property type="project" value="TreeGrafter"/>
</dbReference>
<sequence length="329" mass="36219">MNSTPQPNPPEPGSSQSKTGFFCFTCRKKLAAFLLLVFVTGAALLFFIPRYIDTGYYQKLIEIAASKSIGMKVSIGETRVSVWSGPGLILSNVMVSDMDRPMLTVKEIRANIALLKTLTESFKLEELKIIDPVVNLIRKKDGSFNFPFIKAYDPSKTVNLSGAASAALATFKTVSLQNGSVNWTDRSVSAEPVKERISNLSLNIANSDTRKPAFFYTAGKIDNAVNPADFEIRGNVICEQKPGGEEQKVEFTGIIKIHRLNLARFWPYLGPYVPFQKINALGSLDIKGKVDLDGHFTSKGNLVLSSIGIKYKQAFSSALRPRDVTISHD</sequence>
<dbReference type="EC" id="2.7.4.1" evidence="2"/>
<dbReference type="EMBL" id="UOGA01000049">
    <property type="protein sequence ID" value="VAX15859.1"/>
    <property type="molecule type" value="Genomic_DNA"/>
</dbReference>
<gene>
    <name evidence="2" type="ORF">MNBD_NITROSPINAE04-2290</name>
</gene>
<evidence type="ECO:0000313" key="2">
    <source>
        <dbReference type="EMBL" id="VAX15859.1"/>
    </source>
</evidence>
<dbReference type="PANTHER" id="PTHR30441">
    <property type="entry name" value="DUF748 DOMAIN-CONTAINING PROTEIN"/>
    <property type="match status" value="1"/>
</dbReference>
<keyword evidence="1" id="KW-1133">Transmembrane helix</keyword>
<evidence type="ECO:0000256" key="1">
    <source>
        <dbReference type="SAM" id="Phobius"/>
    </source>
</evidence>
<feature type="non-terminal residue" evidence="2">
    <location>
        <position position="329"/>
    </location>
</feature>
<dbReference type="PANTHER" id="PTHR30441:SF4">
    <property type="entry name" value="PROTEIN ASMA"/>
    <property type="match status" value="1"/>
</dbReference>
<dbReference type="AlphaFoldDB" id="A0A3B1BCD8"/>
<keyword evidence="2" id="KW-0418">Kinase</keyword>
<accession>A0A3B1BCD8</accession>
<dbReference type="InterPro" id="IPR008023">
    <property type="entry name" value="DUF748"/>
</dbReference>
<dbReference type="InterPro" id="IPR052894">
    <property type="entry name" value="AsmA-related"/>
</dbReference>
<name>A0A3B1BCD8_9ZZZZ</name>